<sequence>MAVRKEREAMISATAGIGSYLLSFSVYFATLSLVNRKGQPWIPGVMTAVVAAAAAYYQAKVSAKDKKSDTFKMWFKAEENKSGFYYLLDQILCRS</sequence>
<keyword evidence="3" id="KW-1185">Reference proteome</keyword>
<gene>
    <name evidence="2" type="ORF">Ae201684_011488</name>
</gene>
<keyword evidence="1" id="KW-0812">Transmembrane</keyword>
<evidence type="ECO:0000313" key="3">
    <source>
        <dbReference type="Proteomes" id="UP000481153"/>
    </source>
</evidence>
<organism evidence="2 3">
    <name type="scientific">Aphanomyces euteiches</name>
    <dbReference type="NCBI Taxonomy" id="100861"/>
    <lineage>
        <taxon>Eukaryota</taxon>
        <taxon>Sar</taxon>
        <taxon>Stramenopiles</taxon>
        <taxon>Oomycota</taxon>
        <taxon>Saprolegniomycetes</taxon>
        <taxon>Saprolegniales</taxon>
        <taxon>Verrucalvaceae</taxon>
        <taxon>Aphanomyces</taxon>
    </lineage>
</organism>
<dbReference type="VEuPathDB" id="FungiDB:AeMF1_011609"/>
<dbReference type="Proteomes" id="UP000481153">
    <property type="component" value="Unassembled WGS sequence"/>
</dbReference>
<protein>
    <submittedName>
        <fullName evidence="2">Uncharacterized protein</fullName>
    </submittedName>
</protein>
<feature type="transmembrane region" description="Helical" evidence="1">
    <location>
        <begin position="12"/>
        <end position="34"/>
    </location>
</feature>
<reference evidence="2 3" key="1">
    <citation type="submission" date="2019-07" db="EMBL/GenBank/DDBJ databases">
        <title>Genomics analysis of Aphanomyces spp. identifies a new class of oomycete effector associated with host adaptation.</title>
        <authorList>
            <person name="Gaulin E."/>
        </authorList>
    </citation>
    <scope>NUCLEOTIDE SEQUENCE [LARGE SCALE GENOMIC DNA]</scope>
    <source>
        <strain evidence="2 3">ATCC 201684</strain>
    </source>
</reference>
<keyword evidence="1" id="KW-1133">Transmembrane helix</keyword>
<accession>A0A6G0WUL7</accession>
<comment type="caution">
    <text evidence="2">The sequence shown here is derived from an EMBL/GenBank/DDBJ whole genome shotgun (WGS) entry which is preliminary data.</text>
</comment>
<keyword evidence="1" id="KW-0472">Membrane</keyword>
<name>A0A6G0WUL7_9STRA</name>
<evidence type="ECO:0000313" key="2">
    <source>
        <dbReference type="EMBL" id="KAF0731228.1"/>
    </source>
</evidence>
<proteinExistence type="predicted"/>
<feature type="transmembrane region" description="Helical" evidence="1">
    <location>
        <begin position="40"/>
        <end position="57"/>
    </location>
</feature>
<evidence type="ECO:0000256" key="1">
    <source>
        <dbReference type="SAM" id="Phobius"/>
    </source>
</evidence>
<dbReference type="EMBL" id="VJMJ01000146">
    <property type="protein sequence ID" value="KAF0731228.1"/>
    <property type="molecule type" value="Genomic_DNA"/>
</dbReference>
<dbReference type="AlphaFoldDB" id="A0A6G0WUL7"/>